<feature type="compositionally biased region" description="Low complexity" evidence="2">
    <location>
        <begin position="1"/>
        <end position="62"/>
    </location>
</feature>
<dbReference type="SMART" id="SM00248">
    <property type="entry name" value="ANK"/>
    <property type="match status" value="7"/>
</dbReference>
<organism evidence="4 5">
    <name type="scientific">Edaphochlamys debaryana</name>
    <dbReference type="NCBI Taxonomy" id="47281"/>
    <lineage>
        <taxon>Eukaryota</taxon>
        <taxon>Viridiplantae</taxon>
        <taxon>Chlorophyta</taxon>
        <taxon>core chlorophytes</taxon>
        <taxon>Chlorophyceae</taxon>
        <taxon>CS clade</taxon>
        <taxon>Chlamydomonadales</taxon>
        <taxon>Chlamydomonadales incertae sedis</taxon>
        <taxon>Edaphochlamys</taxon>
    </lineage>
</organism>
<dbReference type="Proteomes" id="UP000612055">
    <property type="component" value="Unassembled WGS sequence"/>
</dbReference>
<dbReference type="InterPro" id="IPR036770">
    <property type="entry name" value="Ankyrin_rpt-contain_sf"/>
</dbReference>
<dbReference type="PROSITE" id="PS50297">
    <property type="entry name" value="ANK_REP_REGION"/>
    <property type="match status" value="6"/>
</dbReference>
<dbReference type="Pfam" id="PF12796">
    <property type="entry name" value="Ank_2"/>
    <property type="match status" value="3"/>
</dbReference>
<dbReference type="EMBL" id="JAEHOE010000200">
    <property type="protein sequence ID" value="KAG2482813.1"/>
    <property type="molecule type" value="Genomic_DNA"/>
</dbReference>
<dbReference type="Gene3D" id="1.25.40.20">
    <property type="entry name" value="Ankyrin repeat-containing domain"/>
    <property type="match status" value="3"/>
</dbReference>
<dbReference type="AlphaFoldDB" id="A0A835XHE2"/>
<evidence type="ECO:0000313" key="5">
    <source>
        <dbReference type="Proteomes" id="UP000612055"/>
    </source>
</evidence>
<feature type="region of interest" description="Disordered" evidence="2">
    <location>
        <begin position="1"/>
        <end position="86"/>
    </location>
</feature>
<feature type="region of interest" description="Disordered" evidence="2">
    <location>
        <begin position="100"/>
        <end position="134"/>
    </location>
</feature>
<reference evidence="4" key="1">
    <citation type="journal article" date="2020" name="bioRxiv">
        <title>Comparative genomics of Chlamydomonas.</title>
        <authorList>
            <person name="Craig R.J."/>
            <person name="Hasan A.R."/>
            <person name="Ness R.W."/>
            <person name="Keightley P.D."/>
        </authorList>
    </citation>
    <scope>NUCLEOTIDE SEQUENCE</scope>
    <source>
        <strain evidence="4">CCAP 11/70</strain>
    </source>
</reference>
<feature type="repeat" description="ANK" evidence="1">
    <location>
        <begin position="363"/>
        <end position="395"/>
    </location>
</feature>
<dbReference type="InterPro" id="IPR052391">
    <property type="entry name" value="E3_Ligase-Neurotoxin"/>
</dbReference>
<accession>A0A835XHE2</accession>
<evidence type="ECO:0000313" key="4">
    <source>
        <dbReference type="EMBL" id="KAG2482813.1"/>
    </source>
</evidence>
<sequence length="566" mass="57482">MPALASRTSATAPRASRLSSTAPARIAAAPGSLSSRHLRGSSSGCGPRRRLTTAAARSASGLGPEGPFGSAADGGGRPGAGAGYPHPVWARWAREREAREAAAGLSERPAAAAVSASSPSLGAGEGAPRRPSDPAVLAQAVAKAQLDALLAREAEVSQLLEAQRAAAGSISPAGSGSGPGSDSDADLEDEIQARSTFVLLEEATMRDLAMMWQEDGTTALHLAVGSAGAAAVAVLLSWGADPNAAKKDGTTPLHIAAELDDADEVAALAAHTVHLGPELKAGGWGDGASPIYWLWQDGTTPLHIAAARGHLAAARALIDANAELDDPRSDGSTPLHLAAEGGHAGVVKALLDAGAEVMMETLWGATPLYLAAWRGHVGPLRPLIMMGARVNARTKARSTPLHAACSEGHVGAAEVLLAEGADYEAANQDGWTPLIAAAVYGHTGTVRVMLQAGAGRGARDTNVSWSDWIVYKNSSTNPGWWNATTYPGPPQQFFTCSGSEPSVNNCPNYAFVPTVGCVAAAVSCPGVQYGTPNQVNHPGAATAASPALLLHAALAMLALALAVLMS</sequence>
<feature type="repeat" description="ANK" evidence="1">
    <location>
        <begin position="429"/>
        <end position="461"/>
    </location>
</feature>
<evidence type="ECO:0000256" key="2">
    <source>
        <dbReference type="SAM" id="MobiDB-lite"/>
    </source>
</evidence>
<evidence type="ECO:0000256" key="3">
    <source>
        <dbReference type="SAM" id="Phobius"/>
    </source>
</evidence>
<dbReference type="SUPFAM" id="SSF48403">
    <property type="entry name" value="Ankyrin repeat"/>
    <property type="match status" value="1"/>
</dbReference>
<dbReference type="PANTHER" id="PTHR24133">
    <property type="entry name" value="ANKYRIN DOMAIN-CONTAINING"/>
    <property type="match status" value="1"/>
</dbReference>
<dbReference type="OrthoDB" id="3065869at2759"/>
<dbReference type="PRINTS" id="PR01415">
    <property type="entry name" value="ANKYRIN"/>
</dbReference>
<feature type="transmembrane region" description="Helical" evidence="3">
    <location>
        <begin position="543"/>
        <end position="564"/>
    </location>
</feature>
<dbReference type="InterPro" id="IPR002110">
    <property type="entry name" value="Ankyrin_rpt"/>
</dbReference>
<feature type="compositionally biased region" description="Gly residues" evidence="2">
    <location>
        <begin position="72"/>
        <end position="82"/>
    </location>
</feature>
<feature type="repeat" description="ANK" evidence="1">
    <location>
        <begin position="396"/>
        <end position="428"/>
    </location>
</feature>
<evidence type="ECO:0000256" key="1">
    <source>
        <dbReference type="PROSITE-ProRule" id="PRU00023"/>
    </source>
</evidence>
<keyword evidence="3" id="KW-1133">Transmembrane helix</keyword>
<keyword evidence="1" id="KW-0040">ANK repeat</keyword>
<feature type="repeat" description="ANK" evidence="1">
    <location>
        <begin position="215"/>
        <end position="247"/>
    </location>
</feature>
<feature type="repeat" description="ANK" evidence="1">
    <location>
        <begin position="330"/>
        <end position="362"/>
    </location>
</feature>
<feature type="repeat" description="ANK" evidence="1">
    <location>
        <begin position="297"/>
        <end position="329"/>
    </location>
</feature>
<keyword evidence="5" id="KW-1185">Reference proteome</keyword>
<keyword evidence="3" id="KW-0812">Transmembrane</keyword>
<gene>
    <name evidence="4" type="ORF">HYH03_018254</name>
</gene>
<comment type="caution">
    <text evidence="4">The sequence shown here is derived from an EMBL/GenBank/DDBJ whole genome shotgun (WGS) entry which is preliminary data.</text>
</comment>
<feature type="region of interest" description="Disordered" evidence="2">
    <location>
        <begin position="166"/>
        <end position="186"/>
    </location>
</feature>
<keyword evidence="3" id="KW-0472">Membrane</keyword>
<dbReference type="PANTHER" id="PTHR24133:SF40">
    <property type="entry name" value="ANKYRIN REPEAT DOMAIN 44"/>
    <property type="match status" value="1"/>
</dbReference>
<protein>
    <submittedName>
        <fullName evidence="4">Uncharacterized protein</fullName>
    </submittedName>
</protein>
<dbReference type="PROSITE" id="PS50088">
    <property type="entry name" value="ANK_REPEAT"/>
    <property type="match status" value="6"/>
</dbReference>
<name>A0A835XHE2_9CHLO</name>
<proteinExistence type="predicted"/>
<feature type="compositionally biased region" description="Low complexity" evidence="2">
    <location>
        <begin position="109"/>
        <end position="120"/>
    </location>
</feature>